<proteinExistence type="predicted"/>
<dbReference type="AlphaFoldDB" id="A0A8X6YLQ5"/>
<evidence type="ECO:0000313" key="2">
    <source>
        <dbReference type="Proteomes" id="UP000886998"/>
    </source>
</evidence>
<organism evidence="1 2">
    <name type="scientific">Trichonephila inaurata madagascariensis</name>
    <dbReference type="NCBI Taxonomy" id="2747483"/>
    <lineage>
        <taxon>Eukaryota</taxon>
        <taxon>Metazoa</taxon>
        <taxon>Ecdysozoa</taxon>
        <taxon>Arthropoda</taxon>
        <taxon>Chelicerata</taxon>
        <taxon>Arachnida</taxon>
        <taxon>Araneae</taxon>
        <taxon>Araneomorphae</taxon>
        <taxon>Entelegynae</taxon>
        <taxon>Araneoidea</taxon>
        <taxon>Nephilidae</taxon>
        <taxon>Trichonephila</taxon>
        <taxon>Trichonephila inaurata</taxon>
    </lineage>
</organism>
<accession>A0A8X6YLQ5</accession>
<gene>
    <name evidence="1" type="ORF">TNIN_473551</name>
</gene>
<evidence type="ECO:0000313" key="1">
    <source>
        <dbReference type="EMBL" id="GFY73140.1"/>
    </source>
</evidence>
<dbReference type="EMBL" id="BMAV01019877">
    <property type="protein sequence ID" value="GFY73140.1"/>
    <property type="molecule type" value="Genomic_DNA"/>
</dbReference>
<dbReference type="Proteomes" id="UP000886998">
    <property type="component" value="Unassembled WGS sequence"/>
</dbReference>
<sequence>MLAVDLFKTNCRKFGVILKFPNSLNWYGGSLNARDFITKLRILMNQLTMANGFRKPSFPVQGNKSFVSRNDYDGAAVVDHCKANNAI</sequence>
<keyword evidence="2" id="KW-1185">Reference proteome</keyword>
<protein>
    <submittedName>
        <fullName evidence="1">Uncharacterized protein</fullName>
    </submittedName>
</protein>
<reference evidence="1" key="1">
    <citation type="submission" date="2020-08" db="EMBL/GenBank/DDBJ databases">
        <title>Multicomponent nature underlies the extraordinary mechanical properties of spider dragline silk.</title>
        <authorList>
            <person name="Kono N."/>
            <person name="Nakamura H."/>
            <person name="Mori M."/>
            <person name="Yoshida Y."/>
            <person name="Ohtoshi R."/>
            <person name="Malay A.D."/>
            <person name="Moran D.A.P."/>
            <person name="Tomita M."/>
            <person name="Numata K."/>
            <person name="Arakawa K."/>
        </authorList>
    </citation>
    <scope>NUCLEOTIDE SEQUENCE</scope>
</reference>
<comment type="caution">
    <text evidence="1">The sequence shown here is derived from an EMBL/GenBank/DDBJ whole genome shotgun (WGS) entry which is preliminary data.</text>
</comment>
<name>A0A8X6YLQ5_9ARAC</name>